<feature type="compositionally biased region" description="Basic and acidic residues" evidence="1">
    <location>
        <begin position="11"/>
        <end position="21"/>
    </location>
</feature>
<name>A0A167IAC8_9GAMM</name>
<sequence length="32" mass="3835">MPNVNSLMYKHNSEIPREGHAKHYYGNQYDIK</sequence>
<protein>
    <submittedName>
        <fullName evidence="2">Uncharacterized protein</fullName>
    </submittedName>
</protein>
<evidence type="ECO:0000313" key="2">
    <source>
        <dbReference type="EMBL" id="KZN59112.1"/>
    </source>
</evidence>
<dbReference type="Proteomes" id="UP000076661">
    <property type="component" value="Unassembled WGS sequence"/>
</dbReference>
<evidence type="ECO:0000256" key="1">
    <source>
        <dbReference type="SAM" id="MobiDB-lite"/>
    </source>
</evidence>
<proteinExistence type="predicted"/>
<reference evidence="2 3" key="1">
    <citation type="submission" date="2013-07" db="EMBL/GenBank/DDBJ databases">
        <title>Comparative Genomic and Metabolomic Analysis of Twelve Strains of Pseudoalteromonas luteoviolacea.</title>
        <authorList>
            <person name="Vynne N.G."/>
            <person name="Mansson M."/>
            <person name="Gram L."/>
        </authorList>
    </citation>
    <scope>NUCLEOTIDE SEQUENCE [LARGE SCALE GENOMIC DNA]</scope>
    <source>
        <strain evidence="2 3">S4060-1</strain>
    </source>
</reference>
<dbReference type="AlphaFoldDB" id="A0A167IAC8"/>
<evidence type="ECO:0000313" key="3">
    <source>
        <dbReference type="Proteomes" id="UP000076661"/>
    </source>
</evidence>
<comment type="caution">
    <text evidence="2">The sequence shown here is derived from an EMBL/GenBank/DDBJ whole genome shotgun (WGS) entry which is preliminary data.</text>
</comment>
<organism evidence="2 3">
    <name type="scientific">Pseudoalteromonas luteoviolacea S4060-1</name>
    <dbReference type="NCBI Taxonomy" id="1365257"/>
    <lineage>
        <taxon>Bacteria</taxon>
        <taxon>Pseudomonadati</taxon>
        <taxon>Pseudomonadota</taxon>
        <taxon>Gammaproteobacteria</taxon>
        <taxon>Alteromonadales</taxon>
        <taxon>Pseudoalteromonadaceae</taxon>
        <taxon>Pseudoalteromonas</taxon>
    </lineage>
</organism>
<feature type="region of interest" description="Disordered" evidence="1">
    <location>
        <begin position="1"/>
        <end position="21"/>
    </location>
</feature>
<accession>A0A167IAC8</accession>
<gene>
    <name evidence="2" type="ORF">N478_08775</name>
</gene>
<dbReference type="EMBL" id="AUXX01000073">
    <property type="protein sequence ID" value="KZN59112.1"/>
    <property type="molecule type" value="Genomic_DNA"/>
</dbReference>